<accession>A0A5B0RNU6</accession>
<dbReference type="Proteomes" id="UP000325313">
    <property type="component" value="Unassembled WGS sequence"/>
</dbReference>
<gene>
    <name evidence="2" type="ORF">PGTUg99_037512</name>
</gene>
<keyword evidence="1" id="KW-1133">Transmembrane helix</keyword>
<feature type="transmembrane region" description="Helical" evidence="1">
    <location>
        <begin position="6"/>
        <end position="26"/>
    </location>
</feature>
<evidence type="ECO:0000256" key="1">
    <source>
        <dbReference type="SAM" id="Phobius"/>
    </source>
</evidence>
<sequence>MLPLVVIMLHILVGTAVMMIIIKKLFPGPQIQSLQIEQLKAEINEMKVLALHLQKSMAVLAEQGGQ</sequence>
<comment type="caution">
    <text evidence="2">The sequence shown here is derived from an EMBL/GenBank/DDBJ whole genome shotgun (WGS) entry which is preliminary data.</text>
</comment>
<organism evidence="2 3">
    <name type="scientific">Puccinia graminis f. sp. tritici</name>
    <dbReference type="NCBI Taxonomy" id="56615"/>
    <lineage>
        <taxon>Eukaryota</taxon>
        <taxon>Fungi</taxon>
        <taxon>Dikarya</taxon>
        <taxon>Basidiomycota</taxon>
        <taxon>Pucciniomycotina</taxon>
        <taxon>Pucciniomycetes</taxon>
        <taxon>Pucciniales</taxon>
        <taxon>Pucciniaceae</taxon>
        <taxon>Puccinia</taxon>
    </lineage>
</organism>
<protein>
    <submittedName>
        <fullName evidence="2">Uncharacterized protein</fullName>
    </submittedName>
</protein>
<keyword evidence="1" id="KW-0472">Membrane</keyword>
<reference evidence="2 3" key="1">
    <citation type="submission" date="2019-05" db="EMBL/GenBank/DDBJ databases">
        <title>Emergence of the Ug99 lineage of the wheat stem rust pathogen through somatic hybridization.</title>
        <authorList>
            <person name="Li F."/>
            <person name="Upadhyaya N.M."/>
            <person name="Sperschneider J."/>
            <person name="Matny O."/>
            <person name="Nguyen-Phuc H."/>
            <person name="Mago R."/>
            <person name="Raley C."/>
            <person name="Miller M.E."/>
            <person name="Silverstein K.A.T."/>
            <person name="Henningsen E."/>
            <person name="Hirsch C.D."/>
            <person name="Visser B."/>
            <person name="Pretorius Z.A."/>
            <person name="Steffenson B.J."/>
            <person name="Schwessinger B."/>
            <person name="Dodds P.N."/>
            <person name="Figueroa M."/>
        </authorList>
    </citation>
    <scope>NUCLEOTIDE SEQUENCE [LARGE SCALE GENOMIC DNA]</scope>
    <source>
        <strain evidence="2 3">Ug99</strain>
    </source>
</reference>
<evidence type="ECO:0000313" key="3">
    <source>
        <dbReference type="Proteomes" id="UP000325313"/>
    </source>
</evidence>
<evidence type="ECO:0000313" key="2">
    <source>
        <dbReference type="EMBL" id="KAA1127530.1"/>
    </source>
</evidence>
<dbReference type="EMBL" id="VDEP01000169">
    <property type="protein sequence ID" value="KAA1127530.1"/>
    <property type="molecule type" value="Genomic_DNA"/>
</dbReference>
<keyword evidence="1" id="KW-0812">Transmembrane</keyword>
<dbReference type="AlphaFoldDB" id="A0A5B0RNU6"/>
<name>A0A5B0RNU6_PUCGR</name>
<proteinExistence type="predicted"/>